<sequence length="236" mass="26509">MAMKVPMLCDTWGRAQEKARLLHGFRRELKEQVSPLCDNYGVLPGKVQGDEVDLPAIPSLPGLRAHHVLLASILGARPSMIHQERNFLNEWLLHHISSHLAAITDKLVTFVSALHQSSHPNHQAEWMIVNEKKSPIMVVNLQTSGRPSAEDIQILDFKKTAAELCSQLEQLEPGWEKGIVEHWKTEAVSNENMLVAALIPNHVGYGRAPLWTCMILLELPLVEPLRFSIPDQRAIL</sequence>
<name>A0ABR3F7X5_9AGAR</name>
<comment type="caution">
    <text evidence="1">The sequence shown here is derived from an EMBL/GenBank/DDBJ whole genome shotgun (WGS) entry which is preliminary data.</text>
</comment>
<accession>A0ABR3F7X5</accession>
<evidence type="ECO:0000313" key="1">
    <source>
        <dbReference type="EMBL" id="KAL0571348.1"/>
    </source>
</evidence>
<dbReference type="EMBL" id="JBAHYK010000783">
    <property type="protein sequence ID" value="KAL0571348.1"/>
    <property type="molecule type" value="Genomic_DNA"/>
</dbReference>
<evidence type="ECO:0000313" key="2">
    <source>
        <dbReference type="Proteomes" id="UP001465976"/>
    </source>
</evidence>
<dbReference type="Proteomes" id="UP001465976">
    <property type="component" value="Unassembled WGS sequence"/>
</dbReference>
<reference evidence="1 2" key="1">
    <citation type="submission" date="2024-02" db="EMBL/GenBank/DDBJ databases">
        <title>A draft genome for the cacao thread blight pathogen Marasmius crinis-equi.</title>
        <authorList>
            <person name="Cohen S.P."/>
            <person name="Baruah I.K."/>
            <person name="Amoako-Attah I."/>
            <person name="Bukari Y."/>
            <person name="Meinhardt L.W."/>
            <person name="Bailey B.A."/>
        </authorList>
    </citation>
    <scope>NUCLEOTIDE SEQUENCE [LARGE SCALE GENOMIC DNA]</scope>
    <source>
        <strain evidence="1 2">GH-76</strain>
    </source>
</reference>
<protein>
    <submittedName>
        <fullName evidence="1">Uncharacterized protein</fullName>
    </submittedName>
</protein>
<gene>
    <name evidence="1" type="ORF">V5O48_010614</name>
</gene>
<proteinExistence type="predicted"/>
<organism evidence="1 2">
    <name type="scientific">Marasmius crinis-equi</name>
    <dbReference type="NCBI Taxonomy" id="585013"/>
    <lineage>
        <taxon>Eukaryota</taxon>
        <taxon>Fungi</taxon>
        <taxon>Dikarya</taxon>
        <taxon>Basidiomycota</taxon>
        <taxon>Agaricomycotina</taxon>
        <taxon>Agaricomycetes</taxon>
        <taxon>Agaricomycetidae</taxon>
        <taxon>Agaricales</taxon>
        <taxon>Marasmiineae</taxon>
        <taxon>Marasmiaceae</taxon>
        <taxon>Marasmius</taxon>
    </lineage>
</organism>
<keyword evidence="2" id="KW-1185">Reference proteome</keyword>